<keyword evidence="11" id="KW-0486">Methionine biosynthesis</keyword>
<dbReference type="AlphaFoldDB" id="A0A077M1V7"/>
<dbReference type="Pfam" id="PF01118">
    <property type="entry name" value="Semialdhyde_dh"/>
    <property type="match status" value="1"/>
</dbReference>
<evidence type="ECO:0000313" key="14">
    <source>
        <dbReference type="EMBL" id="CCH78194.1"/>
    </source>
</evidence>
<dbReference type="STRING" id="1194083.BN12_2620009"/>
<evidence type="ECO:0000256" key="12">
    <source>
        <dbReference type="ARBA" id="ARBA00047891"/>
    </source>
</evidence>
<dbReference type="GO" id="GO:0009088">
    <property type="term" value="P:threonine biosynthetic process"/>
    <property type="evidence" value="ECO:0007669"/>
    <property type="project" value="UniProtKB-UniPathway"/>
</dbReference>
<comment type="subunit">
    <text evidence="5">Homodimer.</text>
</comment>
<dbReference type="GO" id="GO:0004073">
    <property type="term" value="F:aspartate-semialdehyde dehydrogenase activity"/>
    <property type="evidence" value="ECO:0007669"/>
    <property type="project" value="UniProtKB-EC"/>
</dbReference>
<dbReference type="UniPathway" id="UPA00050">
    <property type="reaction ID" value="UER00463"/>
</dbReference>
<dbReference type="EC" id="1.2.1.11" evidence="6"/>
<keyword evidence="8" id="KW-0791">Threonine biosynthesis</keyword>
<comment type="pathway">
    <text evidence="1">Amino-acid biosynthesis; L-methionine biosynthesis via de novo pathway; L-homoserine from L-aspartate: step 2/3.</text>
</comment>
<dbReference type="InterPro" id="IPR000319">
    <property type="entry name" value="Asp-semialdehyde_DH_CS"/>
</dbReference>
<evidence type="ECO:0000256" key="10">
    <source>
        <dbReference type="ARBA" id="ARBA00023002"/>
    </source>
</evidence>
<keyword evidence="10" id="KW-0560">Oxidoreductase</keyword>
<dbReference type="Pfam" id="PF02774">
    <property type="entry name" value="Semialdhyde_dhC"/>
    <property type="match status" value="1"/>
</dbReference>
<dbReference type="Gene3D" id="3.30.360.10">
    <property type="entry name" value="Dihydrodipicolinate Reductase, domain 2"/>
    <property type="match status" value="1"/>
</dbReference>
<sequence length="355" mass="38455">MPERPTLAVVGGTGAVGRTVLSLLRLREDLWGEVRVCASPDDVGTTVVARGEELVVQRLSRDFFDGVDIALFDLPPQLARTWAPIAVAAGAIVIDNSTDFREEHDVPLVASSVNPLKLRDRPRGIIANPGATALTILEALGVLHTQWDLGELVLTTFQAASGLGRRGTQRLYDEMALVGADRTLGRSPGDVRRLVEHELGPSPFPAPLAYNVVPFVGVGSEDGATSEETKVRGEIRKVLELPRLPISATCVRVPVVTSHSVAVHARFERRLTADDVRQALMDAPTIVVLDDIEHHEFPTPVDAVGSDPRFVGRIRQTPGLRNAIDFFICSDNLRTGGALNLVENAELVRPELHRG</sequence>
<keyword evidence="15" id="KW-1185">Reference proteome</keyword>
<comment type="catalytic activity">
    <reaction evidence="12">
        <text>L-aspartate 4-semialdehyde + phosphate + NADP(+) = 4-phospho-L-aspartate + NADPH + H(+)</text>
        <dbReference type="Rhea" id="RHEA:24284"/>
        <dbReference type="ChEBI" id="CHEBI:15378"/>
        <dbReference type="ChEBI" id="CHEBI:43474"/>
        <dbReference type="ChEBI" id="CHEBI:57535"/>
        <dbReference type="ChEBI" id="CHEBI:57783"/>
        <dbReference type="ChEBI" id="CHEBI:58349"/>
        <dbReference type="ChEBI" id="CHEBI:537519"/>
        <dbReference type="EC" id="1.2.1.11"/>
    </reaction>
</comment>
<evidence type="ECO:0000256" key="6">
    <source>
        <dbReference type="ARBA" id="ARBA00013120"/>
    </source>
</evidence>
<keyword evidence="7" id="KW-0028">Amino-acid biosynthesis</keyword>
<feature type="domain" description="Semialdehyde dehydrogenase NAD-binding" evidence="13">
    <location>
        <begin position="6"/>
        <end position="121"/>
    </location>
</feature>
<dbReference type="InterPro" id="IPR000534">
    <property type="entry name" value="Semialdehyde_DH_NAD-bd"/>
</dbReference>
<dbReference type="PANTHER" id="PTHR46278:SF2">
    <property type="entry name" value="ASPARTATE-SEMIALDEHYDE DEHYDROGENASE"/>
    <property type="match status" value="1"/>
</dbReference>
<evidence type="ECO:0000259" key="13">
    <source>
        <dbReference type="SMART" id="SM00859"/>
    </source>
</evidence>
<dbReference type="PIRSF" id="PIRSF000148">
    <property type="entry name" value="ASA_dh"/>
    <property type="match status" value="1"/>
</dbReference>
<dbReference type="PROSITE" id="PS01103">
    <property type="entry name" value="ASD"/>
    <property type="match status" value="1"/>
</dbReference>
<evidence type="ECO:0000256" key="1">
    <source>
        <dbReference type="ARBA" id="ARBA00005021"/>
    </source>
</evidence>
<evidence type="ECO:0000256" key="8">
    <source>
        <dbReference type="ARBA" id="ARBA00022697"/>
    </source>
</evidence>
<reference evidence="14 15" key="1">
    <citation type="journal article" date="2013" name="ISME J.">
        <title>A metabolic model for members of the genus Tetrasphaera involved in enhanced biological phosphorus removal.</title>
        <authorList>
            <person name="Kristiansen R."/>
            <person name="Nguyen H.T.T."/>
            <person name="Saunders A.M."/>
            <person name="Nielsen J.L."/>
            <person name="Wimmer R."/>
            <person name="Le V.Q."/>
            <person name="McIlroy S.J."/>
            <person name="Petrovski S."/>
            <person name="Seviour R.J."/>
            <person name="Calteau A."/>
            <person name="Nielsen K.L."/>
            <person name="Nielsen P.H."/>
        </authorList>
    </citation>
    <scope>NUCLEOTIDE SEQUENCE [LARGE SCALE GENOMIC DNA]</scope>
    <source>
        <strain evidence="14 15">T1-X7</strain>
    </source>
</reference>
<dbReference type="UniPathway" id="UPA00051">
    <property type="reaction ID" value="UER00464"/>
</dbReference>
<dbReference type="Proteomes" id="UP000035721">
    <property type="component" value="Unassembled WGS sequence"/>
</dbReference>
<dbReference type="NCBIfam" id="NF011456">
    <property type="entry name" value="PRK14874.1"/>
    <property type="match status" value="1"/>
</dbReference>
<organism evidence="14 15">
    <name type="scientific">Nostocoides japonicum T1-X7</name>
    <dbReference type="NCBI Taxonomy" id="1194083"/>
    <lineage>
        <taxon>Bacteria</taxon>
        <taxon>Bacillati</taxon>
        <taxon>Actinomycetota</taxon>
        <taxon>Actinomycetes</taxon>
        <taxon>Micrococcales</taxon>
        <taxon>Intrasporangiaceae</taxon>
        <taxon>Nostocoides</taxon>
    </lineage>
</organism>
<comment type="similarity">
    <text evidence="4">Belongs to the aspartate-semialdehyde dehydrogenase family.</text>
</comment>
<dbReference type="PANTHER" id="PTHR46278">
    <property type="entry name" value="DEHYDROGENASE, PUTATIVE-RELATED"/>
    <property type="match status" value="1"/>
</dbReference>
<dbReference type="Gene3D" id="3.40.50.720">
    <property type="entry name" value="NAD(P)-binding Rossmann-like Domain"/>
    <property type="match status" value="1"/>
</dbReference>
<dbReference type="RefSeq" id="WP_157635577.1">
    <property type="nucleotide sequence ID" value="NZ_HF570958.1"/>
</dbReference>
<evidence type="ECO:0000256" key="9">
    <source>
        <dbReference type="ARBA" id="ARBA00022857"/>
    </source>
</evidence>
<keyword evidence="9" id="KW-0521">NADP</keyword>
<dbReference type="InterPro" id="IPR036291">
    <property type="entry name" value="NAD(P)-bd_dom_sf"/>
</dbReference>
<dbReference type="SUPFAM" id="SSF55347">
    <property type="entry name" value="Glyceraldehyde-3-phosphate dehydrogenase-like, C-terminal domain"/>
    <property type="match status" value="1"/>
</dbReference>
<dbReference type="UniPathway" id="UPA00034">
    <property type="reaction ID" value="UER00016"/>
</dbReference>
<dbReference type="GO" id="GO:0051287">
    <property type="term" value="F:NAD binding"/>
    <property type="evidence" value="ECO:0007669"/>
    <property type="project" value="InterPro"/>
</dbReference>
<comment type="pathway">
    <text evidence="2">Amino-acid biosynthesis; L-lysine biosynthesis via DAP pathway; (S)-tetrahydrodipicolinate from L-aspartate: step 2/4.</text>
</comment>
<dbReference type="InterPro" id="IPR012280">
    <property type="entry name" value="Semialdhyde_DH_dimer_dom"/>
</dbReference>
<evidence type="ECO:0000256" key="5">
    <source>
        <dbReference type="ARBA" id="ARBA00011738"/>
    </source>
</evidence>
<evidence type="ECO:0000256" key="3">
    <source>
        <dbReference type="ARBA" id="ARBA00005097"/>
    </source>
</evidence>
<dbReference type="GO" id="GO:0046983">
    <property type="term" value="F:protein dimerization activity"/>
    <property type="evidence" value="ECO:0007669"/>
    <property type="project" value="InterPro"/>
</dbReference>
<accession>A0A077M1V7</accession>
<dbReference type="SMART" id="SM00859">
    <property type="entry name" value="Semialdhyde_dh"/>
    <property type="match status" value="1"/>
</dbReference>
<dbReference type="GO" id="GO:0009086">
    <property type="term" value="P:methionine biosynthetic process"/>
    <property type="evidence" value="ECO:0007669"/>
    <property type="project" value="UniProtKB-KW"/>
</dbReference>
<dbReference type="OrthoDB" id="9805684at2"/>
<dbReference type="EMBL" id="CAJB01000182">
    <property type="protein sequence ID" value="CCH78194.1"/>
    <property type="molecule type" value="Genomic_DNA"/>
</dbReference>
<evidence type="ECO:0000313" key="15">
    <source>
        <dbReference type="Proteomes" id="UP000035721"/>
    </source>
</evidence>
<name>A0A077M1V7_9MICO</name>
<evidence type="ECO:0000256" key="4">
    <source>
        <dbReference type="ARBA" id="ARBA00010584"/>
    </source>
</evidence>
<protein>
    <recommendedName>
        <fullName evidence="6">aspartate-semialdehyde dehydrogenase</fullName>
        <ecNumber evidence="6">1.2.1.11</ecNumber>
    </recommendedName>
</protein>
<dbReference type="GO" id="GO:0050661">
    <property type="term" value="F:NADP binding"/>
    <property type="evidence" value="ECO:0007669"/>
    <property type="project" value="InterPro"/>
</dbReference>
<proteinExistence type="inferred from homology"/>
<dbReference type="GO" id="GO:0009089">
    <property type="term" value="P:lysine biosynthetic process via diaminopimelate"/>
    <property type="evidence" value="ECO:0007669"/>
    <property type="project" value="UniProtKB-UniPathway"/>
</dbReference>
<evidence type="ECO:0000256" key="2">
    <source>
        <dbReference type="ARBA" id="ARBA00005076"/>
    </source>
</evidence>
<evidence type="ECO:0000256" key="11">
    <source>
        <dbReference type="ARBA" id="ARBA00023167"/>
    </source>
</evidence>
<comment type="pathway">
    <text evidence="3">Amino-acid biosynthesis; L-threonine biosynthesis; L-threonine from L-aspartate: step 2/5.</text>
</comment>
<dbReference type="SUPFAM" id="SSF51735">
    <property type="entry name" value="NAD(P)-binding Rossmann-fold domains"/>
    <property type="match status" value="1"/>
</dbReference>
<evidence type="ECO:0000256" key="7">
    <source>
        <dbReference type="ARBA" id="ARBA00022605"/>
    </source>
</evidence>
<comment type="caution">
    <text evidence="14">The sequence shown here is derived from an EMBL/GenBank/DDBJ whole genome shotgun (WGS) entry which is preliminary data.</text>
</comment>
<gene>
    <name evidence="14" type="ORF">BN12_2620009</name>
</gene>